<feature type="region of interest" description="Disordered" evidence="1">
    <location>
        <begin position="68"/>
        <end position="91"/>
    </location>
</feature>
<dbReference type="EMBL" id="ASPP01000436">
    <property type="protein sequence ID" value="ETO36657.1"/>
    <property type="molecule type" value="Genomic_DNA"/>
</dbReference>
<evidence type="ECO:0000313" key="5">
    <source>
        <dbReference type="Proteomes" id="UP000023152"/>
    </source>
</evidence>
<dbReference type="InterPro" id="IPR004170">
    <property type="entry name" value="WWE_dom"/>
</dbReference>
<organism evidence="4 5">
    <name type="scientific">Reticulomyxa filosa</name>
    <dbReference type="NCBI Taxonomy" id="46433"/>
    <lineage>
        <taxon>Eukaryota</taxon>
        <taxon>Sar</taxon>
        <taxon>Rhizaria</taxon>
        <taxon>Retaria</taxon>
        <taxon>Foraminifera</taxon>
        <taxon>Monothalamids</taxon>
        <taxon>Reticulomyxidae</taxon>
        <taxon>Reticulomyxa</taxon>
    </lineage>
</organism>
<keyword evidence="2" id="KW-1133">Transmembrane helix</keyword>
<feature type="transmembrane region" description="Helical" evidence="2">
    <location>
        <begin position="137"/>
        <end position="158"/>
    </location>
</feature>
<dbReference type="AlphaFoldDB" id="X6PG34"/>
<name>X6PG34_RETFI</name>
<evidence type="ECO:0000256" key="2">
    <source>
        <dbReference type="SAM" id="Phobius"/>
    </source>
</evidence>
<feature type="domain" description="WWE" evidence="3">
    <location>
        <begin position="184"/>
        <end position="242"/>
    </location>
</feature>
<reference evidence="4 5" key="1">
    <citation type="journal article" date="2013" name="Curr. Biol.">
        <title>The Genome of the Foraminiferan Reticulomyxa filosa.</title>
        <authorList>
            <person name="Glockner G."/>
            <person name="Hulsmann N."/>
            <person name="Schleicher M."/>
            <person name="Noegel A.A."/>
            <person name="Eichinger L."/>
            <person name="Gallinger C."/>
            <person name="Pawlowski J."/>
            <person name="Sierra R."/>
            <person name="Euteneuer U."/>
            <person name="Pillet L."/>
            <person name="Moustafa A."/>
            <person name="Platzer M."/>
            <person name="Groth M."/>
            <person name="Szafranski K."/>
            <person name="Schliwa M."/>
        </authorList>
    </citation>
    <scope>NUCLEOTIDE SEQUENCE [LARGE SCALE GENOMIC DNA]</scope>
</reference>
<dbReference type="SUPFAM" id="SSF117839">
    <property type="entry name" value="WWE domain"/>
    <property type="match status" value="1"/>
</dbReference>
<feature type="transmembrane region" description="Helical" evidence="2">
    <location>
        <begin position="291"/>
        <end position="309"/>
    </location>
</feature>
<keyword evidence="2" id="KW-0472">Membrane</keyword>
<evidence type="ECO:0000256" key="1">
    <source>
        <dbReference type="SAM" id="MobiDB-lite"/>
    </source>
</evidence>
<accession>X6PG34</accession>
<dbReference type="InterPro" id="IPR037197">
    <property type="entry name" value="WWE_dom_sf"/>
</dbReference>
<feature type="region of interest" description="Disordered" evidence="1">
    <location>
        <begin position="231"/>
        <end position="255"/>
    </location>
</feature>
<keyword evidence="2" id="KW-0812">Transmembrane</keyword>
<keyword evidence="5" id="KW-1185">Reference proteome</keyword>
<evidence type="ECO:0000259" key="3">
    <source>
        <dbReference type="Pfam" id="PF02825"/>
    </source>
</evidence>
<proteinExistence type="predicted"/>
<feature type="compositionally biased region" description="Basic residues" evidence="1">
    <location>
        <begin position="235"/>
        <end position="244"/>
    </location>
</feature>
<dbReference type="Gene3D" id="3.30.720.50">
    <property type="match status" value="1"/>
</dbReference>
<gene>
    <name evidence="4" type="ORF">RFI_00402</name>
</gene>
<comment type="caution">
    <text evidence="4">The sequence shown here is derived from an EMBL/GenBank/DDBJ whole genome shotgun (WGS) entry which is preliminary data.</text>
</comment>
<protein>
    <recommendedName>
        <fullName evidence="3">WWE domain-containing protein</fullName>
    </recommendedName>
</protein>
<dbReference type="Proteomes" id="UP000023152">
    <property type="component" value="Unassembled WGS sequence"/>
</dbReference>
<dbReference type="Pfam" id="PF02825">
    <property type="entry name" value="WWE"/>
    <property type="match status" value="1"/>
</dbReference>
<evidence type="ECO:0000313" key="4">
    <source>
        <dbReference type="EMBL" id="ETO36657.1"/>
    </source>
</evidence>
<sequence>MASFGIIYSLEKPVLKNVYFYNIKSRLQIKIKDSRTTATQFNPTSKKKRPAQRFTTTQSIVLKSTQTNLQKKKEEGVAHNPPYKNDKKQHKNSIHKHATNCDLAGKTKQNKTEANIKCVCNIYCAKGGDLTKSQLELFRFFFFFMFVFSLNKSKLIFFETNTQKKKKKKNEQMGMCIIHNIRLWQDDDGTFKAYDASVSVAIENAKAGSRISLNATYDIVKSDNSSGVQVNVKTNKQRQVRRHRGDPSNDNDASSDSADLFAKLFLLTLLMQLQETENQMNEAQSQMNTGYAIWVCLFVCCFFFILFFFKDFSFLGHWLYDK</sequence>